<reference evidence="2" key="1">
    <citation type="journal article" date="2019" name="Int. J. Syst. Evol. Microbiol.">
        <title>The Global Catalogue of Microorganisms (GCM) 10K type strain sequencing project: providing services to taxonomists for standard genome sequencing and annotation.</title>
        <authorList>
            <consortium name="The Broad Institute Genomics Platform"/>
            <consortium name="The Broad Institute Genome Sequencing Center for Infectious Disease"/>
            <person name="Wu L."/>
            <person name="Ma J."/>
        </authorList>
    </citation>
    <scope>NUCLEOTIDE SEQUENCE [LARGE SCALE GENOMIC DNA]</scope>
    <source>
        <strain evidence="2">IBRC-M 10908</strain>
    </source>
</reference>
<dbReference type="Proteomes" id="UP001595823">
    <property type="component" value="Unassembled WGS sequence"/>
</dbReference>
<name>A0ABV8TXJ8_9ACTN</name>
<accession>A0ABV8TXJ8</accession>
<evidence type="ECO:0000313" key="2">
    <source>
        <dbReference type="Proteomes" id="UP001595823"/>
    </source>
</evidence>
<sequence length="132" mass="14381">MAEFNPVDSLAAASAGLKAMVESLPVTVDYSAIAKRVSNIDGNLVNEMDKLRLMIEDQPMTEMAQVAAIDLTYAYQTLVTICEHYLDLQAERAEGGDDKSIPGMMISCVQSARWLHLSITGCLEAIGEELRS</sequence>
<keyword evidence="2" id="KW-1185">Reference proteome</keyword>
<dbReference type="RefSeq" id="WP_380619645.1">
    <property type="nucleotide sequence ID" value="NZ_JBHSDK010000012.1"/>
</dbReference>
<dbReference type="EMBL" id="JBHSDK010000012">
    <property type="protein sequence ID" value="MFC4335192.1"/>
    <property type="molecule type" value="Genomic_DNA"/>
</dbReference>
<gene>
    <name evidence="1" type="ORF">ACFPET_08275</name>
</gene>
<evidence type="ECO:0000313" key="1">
    <source>
        <dbReference type="EMBL" id="MFC4335192.1"/>
    </source>
</evidence>
<protein>
    <submittedName>
        <fullName evidence="1">Uncharacterized protein</fullName>
    </submittedName>
</protein>
<comment type="caution">
    <text evidence="1">The sequence shown here is derived from an EMBL/GenBank/DDBJ whole genome shotgun (WGS) entry which is preliminary data.</text>
</comment>
<organism evidence="1 2">
    <name type="scientific">Salininema proteolyticum</name>
    <dbReference type="NCBI Taxonomy" id="1607685"/>
    <lineage>
        <taxon>Bacteria</taxon>
        <taxon>Bacillati</taxon>
        <taxon>Actinomycetota</taxon>
        <taxon>Actinomycetes</taxon>
        <taxon>Glycomycetales</taxon>
        <taxon>Glycomycetaceae</taxon>
        <taxon>Salininema</taxon>
    </lineage>
</organism>
<proteinExistence type="predicted"/>